<dbReference type="Proteomes" id="UP000473854">
    <property type="component" value="Unassembled WGS sequence"/>
</dbReference>
<dbReference type="Proteomes" id="UP001278995">
    <property type="component" value="Unassembled WGS sequence"/>
</dbReference>
<sequence length="261" mass="29176">MLGSQYKVLGLVTAMILVGGISGCKPVNEPVNDGSSKKAEVTDSATPVIISKVVPMELPSAEVCLPEGCTQYSIQNVETNIDWINDYFTDRIHKADPIAFEPKSAEKVVFSDPENVGLSQRTTTVRFISQFGNIATFTIDSYIYNAGAAHGMYHTEYVNFDLKNKKRLSLEDIVMKDAQPKILNALYDSNSIWLENHVIERARLQLSDNFYYGVNGIVFVYPLYELASYAEGMSELTLPYRSAKALFKPEFMPSLPKYVNL</sequence>
<dbReference type="AlphaFoldDB" id="A0A6L6GDH4"/>
<dbReference type="InterPro" id="IPR037126">
    <property type="entry name" value="PdaC/RsiV-like_sf"/>
</dbReference>
<reference evidence="3 4" key="1">
    <citation type="submission" date="2019-11" db="EMBL/GenBank/DDBJ databases">
        <authorList>
            <person name="An D."/>
        </authorList>
    </citation>
    <scope>NUCLEOTIDE SEQUENCE [LARGE SCALE GENOMIC DNA]</scope>
    <source>
        <strain evidence="3 4">YIM 103518</strain>
    </source>
</reference>
<dbReference type="EMBL" id="JAXHPL010000024">
    <property type="protein sequence ID" value="MDY6486755.1"/>
    <property type="molecule type" value="Genomic_DNA"/>
</dbReference>
<evidence type="ECO:0000259" key="1">
    <source>
        <dbReference type="Pfam" id="PF11738"/>
    </source>
</evidence>
<comment type="caution">
    <text evidence="3">The sequence shown here is derived from an EMBL/GenBank/DDBJ whole genome shotgun (WGS) entry which is preliminary data.</text>
</comment>
<name>A0A6L6GDH4_9GAMM</name>
<dbReference type="Gene3D" id="3.90.640.20">
    <property type="entry name" value="Heat-shock cognate protein, ATPase"/>
    <property type="match status" value="1"/>
</dbReference>
<evidence type="ECO:0000313" key="2">
    <source>
        <dbReference type="EMBL" id="MDY6486755.1"/>
    </source>
</evidence>
<accession>A0A6L6GDH4</accession>
<dbReference type="Pfam" id="PF11738">
    <property type="entry name" value="DUF3298"/>
    <property type="match status" value="1"/>
</dbReference>
<feature type="domain" description="DUF3298" evidence="1">
    <location>
        <begin position="197"/>
        <end position="240"/>
    </location>
</feature>
<proteinExistence type="predicted"/>
<dbReference type="RefSeq" id="WP_154772288.1">
    <property type="nucleotide sequence ID" value="NZ_JAXHPK010000006.1"/>
</dbReference>
<dbReference type="Gene3D" id="3.30.565.40">
    <property type="entry name" value="Fervidobacterium nodosum Rt17-B1 like"/>
    <property type="match status" value="1"/>
</dbReference>
<evidence type="ECO:0000313" key="3">
    <source>
        <dbReference type="EMBL" id="MTD10660.1"/>
    </source>
</evidence>
<organism evidence="3 4">
    <name type="scientific">Acinetobacter faecalis</name>
    <dbReference type="NCBI Taxonomy" id="2665161"/>
    <lineage>
        <taxon>Bacteria</taxon>
        <taxon>Pseudomonadati</taxon>
        <taxon>Pseudomonadota</taxon>
        <taxon>Gammaproteobacteria</taxon>
        <taxon>Moraxellales</taxon>
        <taxon>Moraxellaceae</taxon>
        <taxon>Acinetobacter</taxon>
    </lineage>
</organism>
<dbReference type="PROSITE" id="PS51257">
    <property type="entry name" value="PROKAR_LIPOPROTEIN"/>
    <property type="match status" value="1"/>
</dbReference>
<evidence type="ECO:0000313" key="4">
    <source>
        <dbReference type="Proteomes" id="UP000473854"/>
    </source>
</evidence>
<evidence type="ECO:0000313" key="5">
    <source>
        <dbReference type="Proteomes" id="UP001278995"/>
    </source>
</evidence>
<gene>
    <name evidence="3" type="ORF">GIX10_04230</name>
    <name evidence="2" type="ORF">SKM51_06010</name>
</gene>
<dbReference type="InterPro" id="IPR021729">
    <property type="entry name" value="DUF3298"/>
</dbReference>
<protein>
    <submittedName>
        <fullName evidence="3">DUF3298 domain-containing protein</fullName>
    </submittedName>
    <submittedName>
        <fullName evidence="2">RsiV family protein</fullName>
    </submittedName>
</protein>
<reference evidence="2 5" key="2">
    <citation type="submission" date="2023-11" db="EMBL/GenBank/DDBJ databases">
        <title>The common occurrence of Acinetobacte faecalis in cattle feces and its emended description.</title>
        <authorList>
            <person name="Kyselkova M."/>
            <person name="Xanthopoulou K."/>
            <person name="Shestivska V."/>
            <person name="Spanelova P."/>
            <person name="Maixnerova M."/>
            <person name="Higgins P.G."/>
            <person name="Nemec A."/>
        </authorList>
    </citation>
    <scope>NUCLEOTIDE SEQUENCE [LARGE SCALE GENOMIC DNA]</scope>
    <source>
        <strain evidence="2 5">ANC 7483</strain>
    </source>
</reference>
<dbReference type="EMBL" id="WLYL01000009">
    <property type="protein sequence ID" value="MTD10660.1"/>
    <property type="molecule type" value="Genomic_DNA"/>
</dbReference>